<evidence type="ECO:0000256" key="1">
    <source>
        <dbReference type="SAM" id="SignalP"/>
    </source>
</evidence>
<proteinExistence type="predicted"/>
<reference evidence="4" key="1">
    <citation type="submission" date="2016-06" db="UniProtKB">
        <authorList>
            <consortium name="WormBaseParasite"/>
        </authorList>
    </citation>
    <scope>IDENTIFICATION</scope>
</reference>
<reference evidence="2 3" key="2">
    <citation type="submission" date="2018-11" db="EMBL/GenBank/DDBJ databases">
        <authorList>
            <consortium name="Pathogen Informatics"/>
        </authorList>
    </citation>
    <scope>NUCLEOTIDE SEQUENCE [LARGE SCALE GENOMIC DNA]</scope>
</reference>
<keyword evidence="1" id="KW-0732">Signal</keyword>
<evidence type="ECO:0000313" key="3">
    <source>
        <dbReference type="Proteomes" id="UP000271098"/>
    </source>
</evidence>
<keyword evidence="3" id="KW-1185">Reference proteome</keyword>
<accession>A0A183E0W2</accession>
<feature type="signal peptide" evidence="1">
    <location>
        <begin position="1"/>
        <end position="20"/>
    </location>
</feature>
<dbReference type="WBParaSite" id="GPUH_0001462201-mRNA-1">
    <property type="protein sequence ID" value="GPUH_0001462201-mRNA-1"/>
    <property type="gene ID" value="GPUH_0001462201"/>
</dbReference>
<dbReference type="EMBL" id="UYRT01081454">
    <property type="protein sequence ID" value="VDN24453.1"/>
    <property type="molecule type" value="Genomic_DNA"/>
</dbReference>
<evidence type="ECO:0000313" key="4">
    <source>
        <dbReference type="WBParaSite" id="GPUH_0001462201-mRNA-1"/>
    </source>
</evidence>
<gene>
    <name evidence="2" type="ORF">GPUH_LOCUS14603</name>
</gene>
<evidence type="ECO:0000313" key="2">
    <source>
        <dbReference type="EMBL" id="VDN24453.1"/>
    </source>
</evidence>
<dbReference type="AlphaFoldDB" id="A0A183E0W2"/>
<organism evidence="4">
    <name type="scientific">Gongylonema pulchrum</name>
    <dbReference type="NCBI Taxonomy" id="637853"/>
    <lineage>
        <taxon>Eukaryota</taxon>
        <taxon>Metazoa</taxon>
        <taxon>Ecdysozoa</taxon>
        <taxon>Nematoda</taxon>
        <taxon>Chromadorea</taxon>
        <taxon>Rhabditida</taxon>
        <taxon>Spirurina</taxon>
        <taxon>Spiruromorpha</taxon>
        <taxon>Spiruroidea</taxon>
        <taxon>Gongylonematidae</taxon>
        <taxon>Gongylonema</taxon>
    </lineage>
</organism>
<sequence>MGLLLLVVLSSIAFYYSTLAADTATVTKKVYLDVAIGDNKVSAQFYYWYFQPLNRY</sequence>
<feature type="chain" id="PRO_5043138949" evidence="1">
    <location>
        <begin position="21"/>
        <end position="56"/>
    </location>
</feature>
<name>A0A183E0W2_9BILA</name>
<protein>
    <submittedName>
        <fullName evidence="4">Hemocyanin_N domain-containing protein</fullName>
    </submittedName>
</protein>
<dbReference type="Proteomes" id="UP000271098">
    <property type="component" value="Unassembled WGS sequence"/>
</dbReference>